<evidence type="ECO:0000313" key="1">
    <source>
        <dbReference type="EMBL" id="CAE0817828.1"/>
    </source>
</evidence>
<sequence>MEQEQPEDIFGWAHKGMDQRPPPAISPFSLAVHSHCNASTGYNLRRRCHRDGSGVLREDLCTPDLRLALRCSDTFVWGQLLFTHGSDAGTYRGGSLTVRRFWHIAGTANPRYTPTRSVPGAGNRAQCSGLQMYFGRNVYEVVQCLWKCGGLEHRGHRGRWCAGCDTKRGVGTVRGS</sequence>
<proteinExistence type="predicted"/>
<gene>
    <name evidence="1" type="ORF">EGYM00163_LOCUS28996</name>
</gene>
<accession>A0A7S4LB61</accession>
<name>A0A7S4LB61_9EUGL</name>
<reference evidence="1" key="1">
    <citation type="submission" date="2021-01" db="EMBL/GenBank/DDBJ databases">
        <authorList>
            <person name="Corre E."/>
            <person name="Pelletier E."/>
            <person name="Niang G."/>
            <person name="Scheremetjew M."/>
            <person name="Finn R."/>
            <person name="Kale V."/>
            <person name="Holt S."/>
            <person name="Cochrane G."/>
            <person name="Meng A."/>
            <person name="Brown T."/>
            <person name="Cohen L."/>
        </authorList>
    </citation>
    <scope>NUCLEOTIDE SEQUENCE</scope>
    <source>
        <strain evidence="1">CCMP1594</strain>
    </source>
</reference>
<protein>
    <submittedName>
        <fullName evidence="1">Uncharacterized protein</fullName>
    </submittedName>
</protein>
<dbReference type="AlphaFoldDB" id="A0A7S4LB61"/>
<dbReference type="EMBL" id="HBJA01083095">
    <property type="protein sequence ID" value="CAE0817828.1"/>
    <property type="molecule type" value="Transcribed_RNA"/>
</dbReference>
<organism evidence="1">
    <name type="scientific">Eutreptiella gymnastica</name>
    <dbReference type="NCBI Taxonomy" id="73025"/>
    <lineage>
        <taxon>Eukaryota</taxon>
        <taxon>Discoba</taxon>
        <taxon>Euglenozoa</taxon>
        <taxon>Euglenida</taxon>
        <taxon>Spirocuta</taxon>
        <taxon>Euglenophyceae</taxon>
        <taxon>Eutreptiales</taxon>
        <taxon>Eutreptiaceae</taxon>
        <taxon>Eutreptiella</taxon>
    </lineage>
</organism>